<evidence type="ECO:0008006" key="3">
    <source>
        <dbReference type="Google" id="ProtNLM"/>
    </source>
</evidence>
<dbReference type="Proteomes" id="UP000838160">
    <property type="component" value="Unassembled WGS sequence"/>
</dbReference>
<name>A0ABM8ZMP6_9VIBR</name>
<evidence type="ECO:0000313" key="1">
    <source>
        <dbReference type="EMBL" id="CAH0529495.1"/>
    </source>
</evidence>
<keyword evidence="2" id="KW-1185">Reference proteome</keyword>
<proteinExistence type="predicted"/>
<dbReference type="EMBL" id="CAKLCM010000003">
    <property type="protein sequence ID" value="CAH0529495.1"/>
    <property type="molecule type" value="Genomic_DNA"/>
</dbReference>
<evidence type="ECO:0000313" key="2">
    <source>
        <dbReference type="Proteomes" id="UP000838160"/>
    </source>
</evidence>
<gene>
    <name evidence="1" type="ORF">VHP8226_03249</name>
</gene>
<reference evidence="1" key="1">
    <citation type="submission" date="2021-12" db="EMBL/GenBank/DDBJ databases">
        <authorList>
            <person name="Rodrigo-Torres L."/>
            <person name="Arahal R. D."/>
            <person name="Lucena T."/>
        </authorList>
    </citation>
    <scope>NUCLEOTIDE SEQUENCE</scope>
    <source>
        <strain evidence="1">CECT 8226</strain>
    </source>
</reference>
<dbReference type="RefSeq" id="WP_237486087.1">
    <property type="nucleotide sequence ID" value="NZ_CAKLCM010000003.1"/>
</dbReference>
<dbReference type="PROSITE" id="PS51257">
    <property type="entry name" value="PROKAR_LIPOPROTEIN"/>
    <property type="match status" value="1"/>
</dbReference>
<sequence>MNSVKLLTALLLVMTLGCSERYYNGKGHETLVYPETHVYQITAKSKQQTEAQLEQIFRRVDEIDSNPSITVEYRNNRAKGYAQNSIQYDPTLAYRAESFELKRNSSLTTDLKVTITYHTIVSKPCAPAQIEKDLSSINCFSESARNRHIANKESLLEGI</sequence>
<accession>A0ABM8ZMP6</accession>
<protein>
    <recommendedName>
        <fullName evidence="3">Lipoprotein</fullName>
    </recommendedName>
</protein>
<organism evidence="1 2">
    <name type="scientific">Vibrio hippocampi</name>
    <dbReference type="NCBI Taxonomy" id="654686"/>
    <lineage>
        <taxon>Bacteria</taxon>
        <taxon>Pseudomonadati</taxon>
        <taxon>Pseudomonadota</taxon>
        <taxon>Gammaproteobacteria</taxon>
        <taxon>Vibrionales</taxon>
        <taxon>Vibrionaceae</taxon>
        <taxon>Vibrio</taxon>
    </lineage>
</organism>
<comment type="caution">
    <text evidence="1">The sequence shown here is derived from an EMBL/GenBank/DDBJ whole genome shotgun (WGS) entry which is preliminary data.</text>
</comment>